<organism evidence="2 3">
    <name type="scientific">Coleophoma cylindrospora</name>
    <dbReference type="NCBI Taxonomy" id="1849047"/>
    <lineage>
        <taxon>Eukaryota</taxon>
        <taxon>Fungi</taxon>
        <taxon>Dikarya</taxon>
        <taxon>Ascomycota</taxon>
        <taxon>Pezizomycotina</taxon>
        <taxon>Leotiomycetes</taxon>
        <taxon>Helotiales</taxon>
        <taxon>Dermateaceae</taxon>
        <taxon>Coleophoma</taxon>
    </lineage>
</organism>
<keyword evidence="1" id="KW-1133">Transmembrane helix</keyword>
<proteinExistence type="predicted"/>
<dbReference type="Proteomes" id="UP000256645">
    <property type="component" value="Unassembled WGS sequence"/>
</dbReference>
<name>A0A3D8S221_9HELO</name>
<sequence length="59" mass="6582">MSSSLGALSGLTEILLCVFQNCNDIPDVIALASTLFFALRIVLLRFMGNYRLTHFKFKA</sequence>
<protein>
    <submittedName>
        <fullName evidence="2">Uncharacterized protein</fullName>
    </submittedName>
</protein>
<evidence type="ECO:0000313" key="3">
    <source>
        <dbReference type="Proteomes" id="UP000256645"/>
    </source>
</evidence>
<accession>A0A3D8S221</accession>
<evidence type="ECO:0000256" key="1">
    <source>
        <dbReference type="SAM" id="Phobius"/>
    </source>
</evidence>
<keyword evidence="1" id="KW-0812">Transmembrane</keyword>
<keyword evidence="1" id="KW-0472">Membrane</keyword>
<feature type="transmembrane region" description="Helical" evidence="1">
    <location>
        <begin position="28"/>
        <end position="48"/>
    </location>
</feature>
<gene>
    <name evidence="2" type="ORF">BP6252_04956</name>
</gene>
<evidence type="ECO:0000313" key="2">
    <source>
        <dbReference type="EMBL" id="RDW80318.1"/>
    </source>
</evidence>
<dbReference type="EMBL" id="PDLM01000004">
    <property type="protein sequence ID" value="RDW80318.1"/>
    <property type="molecule type" value="Genomic_DNA"/>
</dbReference>
<reference evidence="2 3" key="1">
    <citation type="journal article" date="2018" name="IMA Fungus">
        <title>IMA Genome-F 9: Draft genome sequence of Annulohypoxylon stygium, Aspergillus mulundensis, Berkeleyomyces basicola (syn. Thielaviopsis basicola), Ceratocystis smalleyi, two Cercospora beticola strains, Coleophoma cylindrospora, Fusarium fracticaudum, Phialophora cf. hyalina, and Morchella septimelata.</title>
        <authorList>
            <person name="Wingfield B.D."/>
            <person name="Bills G.F."/>
            <person name="Dong Y."/>
            <person name="Huang W."/>
            <person name="Nel W.J."/>
            <person name="Swalarsk-Parry B.S."/>
            <person name="Vaghefi N."/>
            <person name="Wilken P.M."/>
            <person name="An Z."/>
            <person name="de Beer Z.W."/>
            <person name="De Vos L."/>
            <person name="Chen L."/>
            <person name="Duong T.A."/>
            <person name="Gao Y."/>
            <person name="Hammerbacher A."/>
            <person name="Kikkert J.R."/>
            <person name="Li Y."/>
            <person name="Li H."/>
            <person name="Li K."/>
            <person name="Li Q."/>
            <person name="Liu X."/>
            <person name="Ma X."/>
            <person name="Naidoo K."/>
            <person name="Pethybridge S.J."/>
            <person name="Sun J."/>
            <person name="Steenkamp E.T."/>
            <person name="van der Nest M.A."/>
            <person name="van Wyk S."/>
            <person name="Wingfield M.J."/>
            <person name="Xiong C."/>
            <person name="Yue Q."/>
            <person name="Zhang X."/>
        </authorList>
    </citation>
    <scope>NUCLEOTIDE SEQUENCE [LARGE SCALE GENOMIC DNA]</scope>
    <source>
        <strain evidence="2 3">BP6252</strain>
    </source>
</reference>
<comment type="caution">
    <text evidence="2">The sequence shown here is derived from an EMBL/GenBank/DDBJ whole genome shotgun (WGS) entry which is preliminary data.</text>
</comment>
<dbReference type="AlphaFoldDB" id="A0A3D8S221"/>
<keyword evidence="3" id="KW-1185">Reference proteome</keyword>